<dbReference type="InterPro" id="IPR001870">
    <property type="entry name" value="B30.2/SPRY"/>
</dbReference>
<accession>A0A8C3GZG2</accession>
<evidence type="ECO:0000313" key="14">
    <source>
        <dbReference type="Ensembl" id="ENSCMUP00000017187.2"/>
    </source>
</evidence>
<dbReference type="InterPro" id="IPR013106">
    <property type="entry name" value="Ig_V-set"/>
</dbReference>
<evidence type="ECO:0000256" key="10">
    <source>
        <dbReference type="ARBA" id="ARBA00038221"/>
    </source>
</evidence>
<dbReference type="InterPro" id="IPR003877">
    <property type="entry name" value="SPRY_dom"/>
</dbReference>
<dbReference type="FunFam" id="2.60.40.10:FF:000142">
    <property type="entry name" value="V-set domain-containing T-cell activation inhibitor 1"/>
    <property type="match status" value="1"/>
</dbReference>
<dbReference type="InterPro" id="IPR050504">
    <property type="entry name" value="IgSF_BTN/MOG"/>
</dbReference>
<evidence type="ECO:0000256" key="2">
    <source>
        <dbReference type="ARBA" id="ARBA00007591"/>
    </source>
</evidence>
<keyword evidence="7" id="KW-1015">Disulfide bond</keyword>
<dbReference type="Gene3D" id="2.60.120.920">
    <property type="match status" value="1"/>
</dbReference>
<dbReference type="SMART" id="SM00406">
    <property type="entry name" value="IGv"/>
    <property type="match status" value="1"/>
</dbReference>
<dbReference type="Ensembl" id="ENSCMUT00000018441.2">
    <property type="protein sequence ID" value="ENSCMUP00000017188.2"/>
    <property type="gene ID" value="ENSCMUG00000017590.1"/>
</dbReference>
<dbReference type="Ensembl" id="ENSCMUT00000018438.2">
    <property type="protein sequence ID" value="ENSCMUP00000017187.2"/>
    <property type="gene ID" value="ENSCMUG00000017590.1"/>
</dbReference>
<dbReference type="InterPro" id="IPR043136">
    <property type="entry name" value="B30.2/SPRY_sf"/>
</dbReference>
<feature type="domain" description="B30.2/SPRY" evidence="12">
    <location>
        <begin position="277"/>
        <end position="468"/>
    </location>
</feature>
<accession>A0A8U7PA95</accession>
<keyword evidence="9" id="KW-0393">Immunoglobulin domain</keyword>
<feature type="domain" description="Ig-like" evidence="13">
    <location>
        <begin position="21"/>
        <end position="127"/>
    </location>
</feature>
<dbReference type="Pfam" id="PF22705">
    <property type="entry name" value="C2-set_3"/>
    <property type="match status" value="1"/>
</dbReference>
<dbReference type="GO" id="GO:0050852">
    <property type="term" value="P:T cell receptor signaling pathway"/>
    <property type="evidence" value="ECO:0007669"/>
    <property type="project" value="TreeGrafter"/>
</dbReference>
<dbReference type="InterPro" id="IPR013320">
    <property type="entry name" value="ConA-like_dom_sf"/>
</dbReference>
<dbReference type="Pfam" id="PF00622">
    <property type="entry name" value="SPRY"/>
    <property type="match status" value="1"/>
</dbReference>
<dbReference type="AlphaFoldDB" id="A0A8U7PA95"/>
<evidence type="ECO:0000256" key="6">
    <source>
        <dbReference type="ARBA" id="ARBA00023136"/>
    </source>
</evidence>
<dbReference type="SUPFAM" id="SSF48726">
    <property type="entry name" value="Immunoglobulin"/>
    <property type="match status" value="2"/>
</dbReference>
<dbReference type="Gene3D" id="2.60.40.10">
    <property type="entry name" value="Immunoglobulins"/>
    <property type="match status" value="2"/>
</dbReference>
<sequence length="470" mass="51393">MGSRFRPAVTLPILVFLQIIPGVTGQYSIIPPDSPVLGVVGDGAVLPCQLQGRIIPEKLSIQWIFSGSSTESAVATFDGKTPQNPFLEFEGYRGRTEFFPSEFHQGNLSLLLKNVRPSDQGKYTCSVFLENWYDQVMVELDVAAQGAEPSVFLDGHAGNGISLSCRSQGWFPAPSVVWLDSQGQTRPEEVTTRSTPGPSSGIFDVVSSMSLELGSDREVSCRVVNEVLNATRESRVRIADSFFPSTSPWMISSLIILCVDLGILGATVYKMKRSLMETGKAERSRKEAGTERLRAELDFWEARSHAVPVALDPEARPLDLGDAQDPLQVPVLVARDALGAGKCYWEVELGRERDWALGVLRDGPSLAGPHSRDSRHSRHCWALCASQGQLFSSGSGSRLLREQSRGLSALGVFLDSEEERLEFYDVEQRDLVAGMSLGAGEDPSGKFFPFVSQGEEGTLRIRSVPMPVPL</sequence>
<dbReference type="InterPro" id="IPR007110">
    <property type="entry name" value="Ig-like_dom"/>
</dbReference>
<comment type="similarity">
    <text evidence="2">Belongs to the immunoglobulin superfamily. BTN/MOG family.</text>
</comment>
<dbReference type="PROSITE" id="PS50188">
    <property type="entry name" value="B302_SPRY"/>
    <property type="match status" value="1"/>
</dbReference>
<dbReference type="SUPFAM" id="SSF49899">
    <property type="entry name" value="Concanavalin A-like lectins/glucanases"/>
    <property type="match status" value="1"/>
</dbReference>
<dbReference type="PROSITE" id="PS50835">
    <property type="entry name" value="IG_LIKE"/>
    <property type="match status" value="2"/>
</dbReference>
<dbReference type="GeneID" id="116437147"/>
<feature type="domain" description="Ig-like" evidence="13">
    <location>
        <begin position="158"/>
        <end position="237"/>
    </location>
</feature>
<organism evidence="14 15">
    <name type="scientific">Corvus moneduloides</name>
    <name type="common">New Caledonian crow</name>
    <dbReference type="NCBI Taxonomy" id="1196302"/>
    <lineage>
        <taxon>Eukaryota</taxon>
        <taxon>Metazoa</taxon>
        <taxon>Chordata</taxon>
        <taxon>Craniata</taxon>
        <taxon>Vertebrata</taxon>
        <taxon>Euteleostomi</taxon>
        <taxon>Archelosauria</taxon>
        <taxon>Archosauria</taxon>
        <taxon>Dinosauria</taxon>
        <taxon>Saurischia</taxon>
        <taxon>Theropoda</taxon>
        <taxon>Coelurosauria</taxon>
        <taxon>Aves</taxon>
        <taxon>Neognathae</taxon>
        <taxon>Neoaves</taxon>
        <taxon>Telluraves</taxon>
        <taxon>Australaves</taxon>
        <taxon>Passeriformes</taxon>
        <taxon>Corvoidea</taxon>
        <taxon>Corvidae</taxon>
        <taxon>Corvus</taxon>
    </lineage>
</organism>
<keyword evidence="15" id="KW-1185">Reference proteome</keyword>
<evidence type="ECO:0000256" key="3">
    <source>
        <dbReference type="ARBA" id="ARBA00022692"/>
    </source>
</evidence>
<evidence type="ECO:0000259" key="13">
    <source>
        <dbReference type="PROSITE" id="PS50835"/>
    </source>
</evidence>
<keyword evidence="4 11" id="KW-0732">Signal</keyword>
<evidence type="ECO:0000256" key="11">
    <source>
        <dbReference type="SAM" id="SignalP"/>
    </source>
</evidence>
<dbReference type="GO" id="GO:1903037">
    <property type="term" value="P:regulation of leukocyte cell-cell adhesion"/>
    <property type="evidence" value="ECO:0007669"/>
    <property type="project" value="UniProtKB-ARBA"/>
</dbReference>
<proteinExistence type="inferred from homology"/>
<evidence type="ECO:0000256" key="5">
    <source>
        <dbReference type="ARBA" id="ARBA00022989"/>
    </source>
</evidence>
<keyword evidence="8" id="KW-0325">Glycoprotein</keyword>
<keyword evidence="3" id="KW-0812">Transmembrane</keyword>
<dbReference type="GO" id="GO:0001817">
    <property type="term" value="P:regulation of cytokine production"/>
    <property type="evidence" value="ECO:0007669"/>
    <property type="project" value="TreeGrafter"/>
</dbReference>
<comment type="similarity">
    <text evidence="10">Belongs to the SKINT family.</text>
</comment>
<feature type="signal peptide" evidence="11">
    <location>
        <begin position="1"/>
        <end position="25"/>
    </location>
</feature>
<keyword evidence="6" id="KW-0472">Membrane</keyword>
<keyword evidence="5" id="KW-1133">Transmembrane helix</keyword>
<evidence type="ECO:0000313" key="15">
    <source>
        <dbReference type="Proteomes" id="UP000694553"/>
    </source>
</evidence>
<dbReference type="InterPro" id="IPR013783">
    <property type="entry name" value="Ig-like_fold"/>
</dbReference>
<reference evidence="15" key="1">
    <citation type="submission" date="2019-10" db="EMBL/GenBank/DDBJ databases">
        <title>Corvus moneduloides (New Caledonian crow) genome, bCorMon1, primary haplotype.</title>
        <authorList>
            <person name="Rutz C."/>
            <person name="Fungtammasan C."/>
            <person name="Mountcastle J."/>
            <person name="Formenti G."/>
            <person name="Chow W."/>
            <person name="Howe K."/>
            <person name="Steele M.P."/>
            <person name="Fernandes J."/>
            <person name="Gilbert M.T.P."/>
            <person name="Fedrigo O."/>
            <person name="Jarvis E.D."/>
            <person name="Gemmell N."/>
        </authorList>
    </citation>
    <scope>NUCLEOTIDE SEQUENCE [LARGE SCALE GENOMIC DNA]</scope>
</reference>
<reference evidence="14" key="2">
    <citation type="submission" date="2025-05" db="UniProtKB">
        <authorList>
            <consortium name="Ensembl"/>
        </authorList>
    </citation>
    <scope>IDENTIFICATION</scope>
</reference>
<dbReference type="GO" id="GO:0009897">
    <property type="term" value="C:external side of plasma membrane"/>
    <property type="evidence" value="ECO:0007669"/>
    <property type="project" value="TreeGrafter"/>
</dbReference>
<dbReference type="InterPro" id="IPR003599">
    <property type="entry name" value="Ig_sub"/>
</dbReference>
<evidence type="ECO:0000256" key="7">
    <source>
        <dbReference type="ARBA" id="ARBA00023157"/>
    </source>
</evidence>
<dbReference type="RefSeq" id="XP_031950621.1">
    <property type="nucleotide sequence ID" value="XM_032094730.1"/>
</dbReference>
<dbReference type="Pfam" id="PF07686">
    <property type="entry name" value="V-set"/>
    <property type="match status" value="1"/>
</dbReference>
<dbReference type="FunFam" id="2.60.40.10:FF:000088">
    <property type="entry name" value="Butyrophilin subfamily 1 member A1"/>
    <property type="match status" value="1"/>
</dbReference>
<dbReference type="GO" id="GO:0005102">
    <property type="term" value="F:signaling receptor binding"/>
    <property type="evidence" value="ECO:0007669"/>
    <property type="project" value="TreeGrafter"/>
</dbReference>
<dbReference type="PANTHER" id="PTHR24100">
    <property type="entry name" value="BUTYROPHILIN"/>
    <property type="match status" value="1"/>
</dbReference>
<dbReference type="GO" id="GO:0050863">
    <property type="term" value="P:regulation of T cell activation"/>
    <property type="evidence" value="ECO:0007669"/>
    <property type="project" value="UniProtKB-ARBA"/>
</dbReference>
<dbReference type="SMART" id="SM00409">
    <property type="entry name" value="IG"/>
    <property type="match status" value="1"/>
</dbReference>
<dbReference type="SMART" id="SM00449">
    <property type="entry name" value="SPRY"/>
    <property type="match status" value="1"/>
</dbReference>
<dbReference type="InterPro" id="IPR036179">
    <property type="entry name" value="Ig-like_dom_sf"/>
</dbReference>
<dbReference type="GO" id="GO:0042110">
    <property type="term" value="P:T cell activation"/>
    <property type="evidence" value="ECO:0007669"/>
    <property type="project" value="UniProtKB-ARBA"/>
</dbReference>
<evidence type="ECO:0000256" key="8">
    <source>
        <dbReference type="ARBA" id="ARBA00023180"/>
    </source>
</evidence>
<feature type="chain" id="PRO_5044694397" evidence="11">
    <location>
        <begin position="26"/>
        <end position="470"/>
    </location>
</feature>
<dbReference type="Proteomes" id="UP000694553">
    <property type="component" value="Unassembled WGS sequence"/>
</dbReference>
<name>A0A8U7PA95_CORMO</name>
<dbReference type="PANTHER" id="PTHR24100:SF130">
    <property type="entry name" value="BUTYROPHILIN-LIKE PROTEIN 9"/>
    <property type="match status" value="1"/>
</dbReference>
<accession>A0A8C3H027</accession>
<comment type="subcellular location">
    <subcellularLocation>
        <location evidence="1">Membrane</location>
        <topology evidence="1">Single-pass type I membrane protein</topology>
    </subcellularLocation>
</comment>
<protein>
    <submittedName>
        <fullName evidence="14">Uncharacterized protein</fullName>
    </submittedName>
</protein>
<evidence type="ECO:0000256" key="1">
    <source>
        <dbReference type="ARBA" id="ARBA00004479"/>
    </source>
</evidence>
<dbReference type="InterPro" id="IPR053896">
    <property type="entry name" value="BTN3A2-like_Ig-C"/>
</dbReference>
<evidence type="ECO:0000259" key="12">
    <source>
        <dbReference type="PROSITE" id="PS50188"/>
    </source>
</evidence>
<gene>
    <name evidence="14" type="primary">LOC116437147</name>
</gene>
<evidence type="ECO:0000256" key="9">
    <source>
        <dbReference type="ARBA" id="ARBA00023319"/>
    </source>
</evidence>
<evidence type="ECO:0000256" key="4">
    <source>
        <dbReference type="ARBA" id="ARBA00022729"/>
    </source>
</evidence>